<evidence type="ECO:0000313" key="11">
    <source>
        <dbReference type="Proteomes" id="UP001342314"/>
    </source>
</evidence>
<dbReference type="GO" id="GO:0006465">
    <property type="term" value="P:signal peptide processing"/>
    <property type="evidence" value="ECO:0007669"/>
    <property type="project" value="InterPro"/>
</dbReference>
<sequence length="80" mass="8808">MDSIHAQLDKCKASLEGKIDFVGQDLAEKRARYILWTSAVVAFLVGFSLQSLKFTFIVFGLGFLTTLGVRVPATLQTTLN</sequence>
<keyword evidence="6 9" id="KW-1133">Transmembrane helix</keyword>
<dbReference type="AlphaFoldDB" id="A0AAV5GH34"/>
<protein>
    <recommendedName>
        <fullName evidence="3">Signal peptidase complex subunit 1</fullName>
    </recommendedName>
</protein>
<feature type="transmembrane region" description="Helical" evidence="9">
    <location>
        <begin position="33"/>
        <end position="50"/>
    </location>
</feature>
<dbReference type="PANTHER" id="PTHR13202">
    <property type="entry name" value="MICROSOMAL SIGNAL PEPTIDASE 12 KDA SUBUNIT"/>
    <property type="match status" value="1"/>
</dbReference>
<evidence type="ECO:0000256" key="9">
    <source>
        <dbReference type="SAM" id="Phobius"/>
    </source>
</evidence>
<dbReference type="InterPro" id="IPR009542">
    <property type="entry name" value="Spc1/SPCS1"/>
</dbReference>
<evidence type="ECO:0000256" key="2">
    <source>
        <dbReference type="ARBA" id="ARBA00005245"/>
    </source>
</evidence>
<evidence type="ECO:0000313" key="10">
    <source>
        <dbReference type="EMBL" id="GJN91880.1"/>
    </source>
</evidence>
<name>A0AAV5GH34_9BASI</name>
<proteinExistence type="inferred from homology"/>
<reference evidence="10 11" key="1">
    <citation type="submission" date="2021-12" db="EMBL/GenBank/DDBJ databases">
        <title>High titer production of polyol ester of fatty acids by Rhodotorula paludigena BS15 towards product separation-free biomass refinery.</title>
        <authorList>
            <person name="Mano J."/>
            <person name="Ono H."/>
            <person name="Tanaka T."/>
            <person name="Naito K."/>
            <person name="Sushida H."/>
            <person name="Ike M."/>
            <person name="Tokuyasu K."/>
            <person name="Kitaoka M."/>
        </authorList>
    </citation>
    <scope>NUCLEOTIDE SEQUENCE [LARGE SCALE GENOMIC DNA]</scope>
    <source>
        <strain evidence="10 11">BS15</strain>
    </source>
</reference>
<evidence type="ECO:0000256" key="6">
    <source>
        <dbReference type="ARBA" id="ARBA00022989"/>
    </source>
</evidence>
<evidence type="ECO:0000256" key="5">
    <source>
        <dbReference type="ARBA" id="ARBA00022824"/>
    </source>
</evidence>
<comment type="similarity">
    <text evidence="2">Belongs to the SPCS1 family.</text>
</comment>
<gene>
    <name evidence="10" type="ORF">Rhopal_004905-T1</name>
</gene>
<dbReference type="EMBL" id="BQKY01000009">
    <property type="protein sequence ID" value="GJN91880.1"/>
    <property type="molecule type" value="Genomic_DNA"/>
</dbReference>
<keyword evidence="5" id="KW-0256">Endoplasmic reticulum</keyword>
<evidence type="ECO:0000256" key="4">
    <source>
        <dbReference type="ARBA" id="ARBA00022692"/>
    </source>
</evidence>
<dbReference type="GO" id="GO:0005787">
    <property type="term" value="C:signal peptidase complex"/>
    <property type="evidence" value="ECO:0007669"/>
    <property type="project" value="InterPro"/>
</dbReference>
<evidence type="ECO:0000256" key="1">
    <source>
        <dbReference type="ARBA" id="ARBA00004477"/>
    </source>
</evidence>
<dbReference type="Pfam" id="PF06645">
    <property type="entry name" value="SPC12"/>
    <property type="match status" value="1"/>
</dbReference>
<dbReference type="GO" id="GO:0045047">
    <property type="term" value="P:protein targeting to ER"/>
    <property type="evidence" value="ECO:0007669"/>
    <property type="project" value="TreeGrafter"/>
</dbReference>
<comment type="subcellular location">
    <subcellularLocation>
        <location evidence="1">Endoplasmic reticulum membrane</location>
        <topology evidence="1">Multi-pass membrane protein</topology>
    </subcellularLocation>
</comment>
<keyword evidence="11" id="KW-1185">Reference proteome</keyword>
<dbReference type="PANTHER" id="PTHR13202:SF0">
    <property type="entry name" value="SIGNAL PEPTIDASE COMPLEX SUBUNIT 1"/>
    <property type="match status" value="1"/>
</dbReference>
<dbReference type="Proteomes" id="UP001342314">
    <property type="component" value="Unassembled WGS sequence"/>
</dbReference>
<evidence type="ECO:0000256" key="8">
    <source>
        <dbReference type="ARBA" id="ARBA00045204"/>
    </source>
</evidence>
<comment type="function">
    <text evidence="8">Component of the signal peptidase complex (SPC) which catalyzes the cleavage of N-terminal signal sequences from nascent proteins as they are translocated into the lumen of the endoplasmic reticulum. Dispensable for SPC enzymatic activity.</text>
</comment>
<evidence type="ECO:0000256" key="3">
    <source>
        <dbReference type="ARBA" id="ARBA00017059"/>
    </source>
</evidence>
<evidence type="ECO:0000256" key="7">
    <source>
        <dbReference type="ARBA" id="ARBA00023136"/>
    </source>
</evidence>
<accession>A0AAV5GH34</accession>
<keyword evidence="4 9" id="KW-0812">Transmembrane</keyword>
<comment type="caution">
    <text evidence="10">The sequence shown here is derived from an EMBL/GenBank/DDBJ whole genome shotgun (WGS) entry which is preliminary data.</text>
</comment>
<organism evidence="10 11">
    <name type="scientific">Rhodotorula paludigena</name>
    <dbReference type="NCBI Taxonomy" id="86838"/>
    <lineage>
        <taxon>Eukaryota</taxon>
        <taxon>Fungi</taxon>
        <taxon>Dikarya</taxon>
        <taxon>Basidiomycota</taxon>
        <taxon>Pucciniomycotina</taxon>
        <taxon>Microbotryomycetes</taxon>
        <taxon>Sporidiobolales</taxon>
        <taxon>Sporidiobolaceae</taxon>
        <taxon>Rhodotorula</taxon>
    </lineage>
</organism>
<keyword evidence="7 9" id="KW-0472">Membrane</keyword>